<dbReference type="EMBL" id="JBHUFU010000004">
    <property type="protein sequence ID" value="MFD1829807.1"/>
    <property type="molecule type" value="Genomic_DNA"/>
</dbReference>
<comment type="caution">
    <text evidence="1">The sequence shown here is derived from an EMBL/GenBank/DDBJ whole genome shotgun (WGS) entry which is preliminary data.</text>
</comment>
<dbReference type="RefSeq" id="WP_380898711.1">
    <property type="nucleotide sequence ID" value="NZ_JBHUFU010000004.1"/>
</dbReference>
<organism evidence="1 2">
    <name type="scientific">Streptomyces desertarenae</name>
    <dbReference type="NCBI Taxonomy" id="2666184"/>
    <lineage>
        <taxon>Bacteria</taxon>
        <taxon>Bacillati</taxon>
        <taxon>Actinomycetota</taxon>
        <taxon>Actinomycetes</taxon>
        <taxon>Kitasatosporales</taxon>
        <taxon>Streptomycetaceae</taxon>
        <taxon>Streptomyces</taxon>
    </lineage>
</organism>
<keyword evidence="2" id="KW-1185">Reference proteome</keyword>
<dbReference type="InterPro" id="IPR036390">
    <property type="entry name" value="WH_DNA-bd_sf"/>
</dbReference>
<evidence type="ECO:0000313" key="1">
    <source>
        <dbReference type="EMBL" id="MFD1829807.1"/>
    </source>
</evidence>
<name>A0ABW4PI36_9ACTN</name>
<gene>
    <name evidence="1" type="ORF">ACFSJS_09025</name>
</gene>
<dbReference type="InterPro" id="IPR036388">
    <property type="entry name" value="WH-like_DNA-bd_sf"/>
</dbReference>
<dbReference type="Pfam" id="PF05331">
    <property type="entry name" value="DUF742"/>
    <property type="match status" value="1"/>
</dbReference>
<evidence type="ECO:0000313" key="2">
    <source>
        <dbReference type="Proteomes" id="UP001597365"/>
    </source>
</evidence>
<dbReference type="PANTHER" id="PTHR36221:SF1">
    <property type="entry name" value="DUF742 DOMAIN-CONTAINING PROTEIN"/>
    <property type="match status" value="1"/>
</dbReference>
<accession>A0ABW4PI36</accession>
<dbReference type="PANTHER" id="PTHR36221">
    <property type="entry name" value="DUF742 DOMAIN-CONTAINING PROTEIN"/>
    <property type="match status" value="1"/>
</dbReference>
<dbReference type="Proteomes" id="UP001597365">
    <property type="component" value="Unassembled WGS sequence"/>
</dbReference>
<dbReference type="Gene3D" id="1.10.10.10">
    <property type="entry name" value="Winged helix-like DNA-binding domain superfamily/Winged helix DNA-binding domain"/>
    <property type="match status" value="1"/>
</dbReference>
<reference evidence="2" key="1">
    <citation type="journal article" date="2019" name="Int. J. Syst. Evol. Microbiol.">
        <title>The Global Catalogue of Microorganisms (GCM) 10K type strain sequencing project: providing services to taxonomists for standard genome sequencing and annotation.</title>
        <authorList>
            <consortium name="The Broad Institute Genomics Platform"/>
            <consortium name="The Broad Institute Genome Sequencing Center for Infectious Disease"/>
            <person name="Wu L."/>
            <person name="Ma J."/>
        </authorList>
    </citation>
    <scope>NUCLEOTIDE SEQUENCE [LARGE SCALE GENOMIC DNA]</scope>
    <source>
        <strain evidence="2">CGMCC 4.7455</strain>
    </source>
</reference>
<proteinExistence type="predicted"/>
<sequence length="110" mass="11974">MRTYVVTGGRSQPSRNHFDHITLITLTASSAHLNRAALNPEQLTILDALVHSSQSVVELGALLGLPVSVMRILLADLMEAGHISTRQRITDAADPDRQLLEDVLAGLQRL</sequence>
<dbReference type="SUPFAM" id="SSF46785">
    <property type="entry name" value="Winged helix' DNA-binding domain"/>
    <property type="match status" value="1"/>
</dbReference>
<protein>
    <submittedName>
        <fullName evidence="1">DUF742 domain-containing protein</fullName>
    </submittedName>
</protein>
<dbReference type="InterPro" id="IPR007995">
    <property type="entry name" value="DUF742"/>
</dbReference>